<dbReference type="InterPro" id="IPR023996">
    <property type="entry name" value="TonB-dep_OMP_SusC/RagA"/>
</dbReference>
<dbReference type="InterPro" id="IPR000531">
    <property type="entry name" value="Beta-barrel_TonB"/>
</dbReference>
<dbReference type="InterPro" id="IPR036942">
    <property type="entry name" value="Beta-barrel_TonB_sf"/>
</dbReference>
<dbReference type="GO" id="GO:0009279">
    <property type="term" value="C:cell outer membrane"/>
    <property type="evidence" value="ECO:0007669"/>
    <property type="project" value="UniProtKB-SubCell"/>
</dbReference>
<keyword evidence="2 8" id="KW-0813">Transport</keyword>
<dbReference type="InterPro" id="IPR008969">
    <property type="entry name" value="CarboxyPept-like_regulatory"/>
</dbReference>
<evidence type="ECO:0000313" key="14">
    <source>
        <dbReference type="Proteomes" id="UP000199666"/>
    </source>
</evidence>
<dbReference type="Gene3D" id="2.60.40.1120">
    <property type="entry name" value="Carboxypeptidase-like, regulatory domain"/>
    <property type="match status" value="1"/>
</dbReference>
<evidence type="ECO:0000256" key="10">
    <source>
        <dbReference type="SAM" id="SignalP"/>
    </source>
</evidence>
<dbReference type="Proteomes" id="UP000199666">
    <property type="component" value="Unassembled WGS sequence"/>
</dbReference>
<protein>
    <submittedName>
        <fullName evidence="13">TonB-linked outer membrane protein, SusC/RagA family</fullName>
    </submittedName>
</protein>
<dbReference type="AlphaFoldDB" id="A0A1I2ZA91"/>
<keyword evidence="10" id="KW-0732">Signal</keyword>
<evidence type="ECO:0000256" key="5">
    <source>
        <dbReference type="ARBA" id="ARBA00023077"/>
    </source>
</evidence>
<name>A0A1I2ZA91_9SPHI</name>
<dbReference type="SUPFAM" id="SSF56935">
    <property type="entry name" value="Porins"/>
    <property type="match status" value="1"/>
</dbReference>
<dbReference type="Pfam" id="PF07715">
    <property type="entry name" value="Plug"/>
    <property type="match status" value="1"/>
</dbReference>
<evidence type="ECO:0000256" key="6">
    <source>
        <dbReference type="ARBA" id="ARBA00023136"/>
    </source>
</evidence>
<keyword evidence="5 9" id="KW-0798">TonB box</keyword>
<dbReference type="STRING" id="414048.SAMN04489864_109100"/>
<evidence type="ECO:0000256" key="9">
    <source>
        <dbReference type="RuleBase" id="RU003357"/>
    </source>
</evidence>
<evidence type="ECO:0000259" key="12">
    <source>
        <dbReference type="Pfam" id="PF07715"/>
    </source>
</evidence>
<dbReference type="Pfam" id="PF13715">
    <property type="entry name" value="CarbopepD_reg_2"/>
    <property type="match status" value="1"/>
</dbReference>
<evidence type="ECO:0000313" key="13">
    <source>
        <dbReference type="EMBL" id="SFH34704.1"/>
    </source>
</evidence>
<proteinExistence type="inferred from homology"/>
<dbReference type="EMBL" id="FOPP01000009">
    <property type="protein sequence ID" value="SFH34704.1"/>
    <property type="molecule type" value="Genomic_DNA"/>
</dbReference>
<accession>A0A1I2ZA91</accession>
<feature type="domain" description="TonB-dependent receptor plug" evidence="12">
    <location>
        <begin position="119"/>
        <end position="250"/>
    </location>
</feature>
<evidence type="ECO:0000256" key="4">
    <source>
        <dbReference type="ARBA" id="ARBA00022692"/>
    </source>
</evidence>
<dbReference type="NCBIfam" id="TIGR04057">
    <property type="entry name" value="SusC_RagA_signa"/>
    <property type="match status" value="1"/>
</dbReference>
<dbReference type="NCBIfam" id="TIGR04056">
    <property type="entry name" value="OMP_RagA_SusC"/>
    <property type="match status" value="1"/>
</dbReference>
<dbReference type="InterPro" id="IPR039426">
    <property type="entry name" value="TonB-dep_rcpt-like"/>
</dbReference>
<dbReference type="Gene3D" id="2.170.130.10">
    <property type="entry name" value="TonB-dependent receptor, plug domain"/>
    <property type="match status" value="1"/>
</dbReference>
<comment type="subcellular location">
    <subcellularLocation>
        <location evidence="1 8">Cell outer membrane</location>
        <topology evidence="1 8">Multi-pass membrane protein</topology>
    </subcellularLocation>
</comment>
<feature type="chain" id="PRO_5011756197" evidence="10">
    <location>
        <begin position="23"/>
        <end position="1041"/>
    </location>
</feature>
<keyword evidence="6 8" id="KW-0472">Membrane</keyword>
<evidence type="ECO:0000256" key="8">
    <source>
        <dbReference type="PROSITE-ProRule" id="PRU01360"/>
    </source>
</evidence>
<keyword evidence="14" id="KW-1185">Reference proteome</keyword>
<dbReference type="InterPro" id="IPR012910">
    <property type="entry name" value="Plug_dom"/>
</dbReference>
<keyword evidence="7 8" id="KW-0998">Cell outer membrane</keyword>
<dbReference type="InterPro" id="IPR037066">
    <property type="entry name" value="Plug_dom_sf"/>
</dbReference>
<evidence type="ECO:0000256" key="1">
    <source>
        <dbReference type="ARBA" id="ARBA00004571"/>
    </source>
</evidence>
<sequence length="1041" mass="113487">MRKIFTLLFLPFIFFLSLTVQAQVKNITGKVTSSEDGMPLPGVGIKVKGTSTSVISDQNGNFSITVPGTNSVLVATFIGFVTQEITVGSRSTINVTLVSDINNLQEVVINTGLGITRQKKSLGYSAQGVEGEDLNFNHQSNLLNALQGKVAGATITSVGGGPGQGSSIRIRGVNSIDANTSGDPLYVIDGVQIDNTTSTFGATQNGGQGFRARSVGNRASDVNPEDIETINILKGGAATALYGLRGANGVVVITTKRGKGSGFQVNFSNTYGLDEINKMPEVQTTYTSGVVGNYNNGSNGIGPAWGPTIAEAKLIDPSHPDKLFNNYERAYETGNQAKSSISVAGGSETIRFFSSASTLFQKGIMPGTDYKNLSARLNTDITISPKIKAGVNMNFTNSGGFRYSPDRFGESLTYWAPRVDVADYVKPDGTQKYVGTNNPVWGAKNNRLKDNVNRFIGGANLSYQALPWLNFSYRFGVDTYSDNRVANSPAARGVPGEVTYDNSTGLIGEYNTNFRTLNSTFIATFSSKITADINGTLRLGHELYNRRYKETRTEGTQFNIWNFYNLANAKALSVGQSLSQKRLQGIFGEATFDYKDFLFLTLTGRNDITSTLSKSNRSFFYPSASLSYVFSDQLKLPEWIGQSKLRFSYAKLGKDANEYSTSYGFGTYTLPAGFTGLSISSNLGNADLRPEFTNTYDAGLEMSFLKNRLGFDFTFYYSISKDQIVQSQISSTTGYITTSVNAGDIRNRGIELVLRGEPIKATNFSWDVLLNFSMNRNKVLTMPGDATEYVYGADISRSYGSGITQKIVKGQSYGNIYGNYFMHYGPNPEDPNAPLLIGANGYPVSSGTAFKLLGNSQPDWIGGITNNFRYKRFNLSTLIDARWGFEKYDGMENFHSAFGLPKYTENRRTFKVFEGVLANGTPNTKSVWMGQGMAPDGVVYSAQGYYRDVYRLLAEPFVQDASWIKLRSISLGYAIPTAWLPKKVFRSANLSVTANNILLHTNFYGLDPESSAFNSGSNIDGSAGFTYPAARSILFTLNVGL</sequence>
<evidence type="ECO:0000256" key="7">
    <source>
        <dbReference type="ARBA" id="ARBA00023237"/>
    </source>
</evidence>
<dbReference type="SUPFAM" id="SSF49464">
    <property type="entry name" value="Carboxypeptidase regulatory domain-like"/>
    <property type="match status" value="1"/>
</dbReference>
<comment type="similarity">
    <text evidence="8 9">Belongs to the TonB-dependent receptor family.</text>
</comment>
<dbReference type="InterPro" id="IPR023997">
    <property type="entry name" value="TonB-dep_OMP_SusC/RagA_CS"/>
</dbReference>
<feature type="domain" description="TonB-dependent receptor-like beta-barrel" evidence="11">
    <location>
        <begin position="397"/>
        <end position="870"/>
    </location>
</feature>
<evidence type="ECO:0000256" key="2">
    <source>
        <dbReference type="ARBA" id="ARBA00022448"/>
    </source>
</evidence>
<reference evidence="13 14" key="1">
    <citation type="submission" date="2016-10" db="EMBL/GenBank/DDBJ databases">
        <authorList>
            <person name="de Groot N.N."/>
        </authorList>
    </citation>
    <scope>NUCLEOTIDE SEQUENCE [LARGE SCALE GENOMIC DNA]</scope>
    <source>
        <strain evidence="13 14">DSM 18684</strain>
    </source>
</reference>
<keyword evidence="4 8" id="KW-0812">Transmembrane</keyword>
<dbReference type="RefSeq" id="WP_177217136.1">
    <property type="nucleotide sequence ID" value="NZ_FOPP01000009.1"/>
</dbReference>
<organism evidence="13 14">
    <name type="scientific">Pedobacter insulae</name>
    <dbReference type="NCBI Taxonomy" id="414048"/>
    <lineage>
        <taxon>Bacteria</taxon>
        <taxon>Pseudomonadati</taxon>
        <taxon>Bacteroidota</taxon>
        <taxon>Sphingobacteriia</taxon>
        <taxon>Sphingobacteriales</taxon>
        <taxon>Sphingobacteriaceae</taxon>
        <taxon>Pedobacter</taxon>
    </lineage>
</organism>
<dbReference type="PROSITE" id="PS52016">
    <property type="entry name" value="TONB_DEPENDENT_REC_3"/>
    <property type="match status" value="1"/>
</dbReference>
<evidence type="ECO:0000259" key="11">
    <source>
        <dbReference type="Pfam" id="PF00593"/>
    </source>
</evidence>
<dbReference type="Pfam" id="PF00593">
    <property type="entry name" value="TonB_dep_Rec_b-barrel"/>
    <property type="match status" value="1"/>
</dbReference>
<gene>
    <name evidence="13" type="ORF">SAMN04489864_109100</name>
</gene>
<evidence type="ECO:0000256" key="3">
    <source>
        <dbReference type="ARBA" id="ARBA00022452"/>
    </source>
</evidence>
<dbReference type="Gene3D" id="2.40.170.20">
    <property type="entry name" value="TonB-dependent receptor, beta-barrel domain"/>
    <property type="match status" value="1"/>
</dbReference>
<feature type="signal peptide" evidence="10">
    <location>
        <begin position="1"/>
        <end position="22"/>
    </location>
</feature>
<keyword evidence="3 8" id="KW-1134">Transmembrane beta strand</keyword>